<evidence type="ECO:0000313" key="1">
    <source>
        <dbReference type="EMBL" id="MBX57632.1"/>
    </source>
</evidence>
<protein>
    <submittedName>
        <fullName evidence="1">Uncharacterized protein</fullName>
    </submittedName>
</protein>
<organism evidence="1">
    <name type="scientific">Rhizophora mucronata</name>
    <name type="common">Asiatic mangrove</name>
    <dbReference type="NCBI Taxonomy" id="61149"/>
    <lineage>
        <taxon>Eukaryota</taxon>
        <taxon>Viridiplantae</taxon>
        <taxon>Streptophyta</taxon>
        <taxon>Embryophyta</taxon>
        <taxon>Tracheophyta</taxon>
        <taxon>Spermatophyta</taxon>
        <taxon>Magnoliopsida</taxon>
        <taxon>eudicotyledons</taxon>
        <taxon>Gunneridae</taxon>
        <taxon>Pentapetalae</taxon>
        <taxon>rosids</taxon>
        <taxon>fabids</taxon>
        <taxon>Malpighiales</taxon>
        <taxon>Rhizophoraceae</taxon>
        <taxon>Rhizophora</taxon>
    </lineage>
</organism>
<name>A0A2P2PSE8_RHIMU</name>
<accession>A0A2P2PSE8</accession>
<proteinExistence type="predicted"/>
<reference evidence="1" key="1">
    <citation type="submission" date="2018-02" db="EMBL/GenBank/DDBJ databases">
        <title>Rhizophora mucronata_Transcriptome.</title>
        <authorList>
            <person name="Meera S.P."/>
            <person name="Sreeshan A."/>
            <person name="Augustine A."/>
        </authorList>
    </citation>
    <scope>NUCLEOTIDE SEQUENCE</scope>
    <source>
        <tissue evidence="1">Leaf</tissue>
    </source>
</reference>
<dbReference type="AlphaFoldDB" id="A0A2P2PSE8"/>
<dbReference type="EMBL" id="GGEC01077148">
    <property type="protein sequence ID" value="MBX57632.1"/>
    <property type="molecule type" value="Transcribed_RNA"/>
</dbReference>
<sequence length="36" mass="4405">MIQCHYIFWKSCIKQVKKLLLFNKYKVTLKYGTSNH</sequence>